<evidence type="ECO:0000313" key="1">
    <source>
        <dbReference type="EMBL" id="OEH82654.1"/>
    </source>
</evidence>
<dbReference type="AlphaFoldDB" id="A0A1E5KXT3"/>
<dbReference type="Proteomes" id="UP000095256">
    <property type="component" value="Unassembled WGS sequence"/>
</dbReference>
<dbReference type="PANTHER" id="PTHR36433:SF2">
    <property type="entry name" value="YXEA FAMILY PROTEIN"/>
    <property type="match status" value="1"/>
</dbReference>
<dbReference type="Gene3D" id="2.40.50.480">
    <property type="match status" value="1"/>
</dbReference>
<gene>
    <name evidence="1" type="ORF">BCR26_12555</name>
</gene>
<name>A0A1E5KXT3_9ENTE</name>
<dbReference type="OrthoDB" id="2243114at2"/>
<dbReference type="Pfam" id="PF06486">
    <property type="entry name" value="DUF1093"/>
    <property type="match status" value="1"/>
</dbReference>
<dbReference type="InterPro" id="IPR036166">
    <property type="entry name" value="YxeA-like_sf"/>
</dbReference>
<keyword evidence="2" id="KW-1185">Reference proteome</keyword>
<proteinExistence type="predicted"/>
<dbReference type="RefSeq" id="WP_069698394.1">
    <property type="nucleotide sequence ID" value="NZ_JAGGMA010000026.1"/>
</dbReference>
<dbReference type="STRING" id="762845.BCR26_12555"/>
<reference evidence="1 2" key="1">
    <citation type="submission" date="2016-09" db="EMBL/GenBank/DDBJ databases">
        <authorList>
            <person name="Capua I."/>
            <person name="De Benedictis P."/>
            <person name="Joannis T."/>
            <person name="Lombin L.H."/>
            <person name="Cattoli G."/>
        </authorList>
    </citation>
    <scope>NUCLEOTIDE SEQUENCE [LARGE SCALE GENOMIC DNA]</scope>
    <source>
        <strain evidence="1 2">LMG 25899</strain>
    </source>
</reference>
<dbReference type="InterPro" id="IPR006542">
    <property type="entry name" value="DUF1093"/>
</dbReference>
<dbReference type="EMBL" id="MIEK01000018">
    <property type="protein sequence ID" value="OEH82654.1"/>
    <property type="molecule type" value="Genomic_DNA"/>
</dbReference>
<organism evidence="1 2">
    <name type="scientific">Enterococcus rivorum</name>
    <dbReference type="NCBI Taxonomy" id="762845"/>
    <lineage>
        <taxon>Bacteria</taxon>
        <taxon>Bacillati</taxon>
        <taxon>Bacillota</taxon>
        <taxon>Bacilli</taxon>
        <taxon>Lactobacillales</taxon>
        <taxon>Enterococcaceae</taxon>
        <taxon>Enterococcus</taxon>
    </lineage>
</organism>
<comment type="caution">
    <text evidence="1">The sequence shown here is derived from an EMBL/GenBank/DDBJ whole genome shotgun (WGS) entry which is preliminary data.</text>
</comment>
<dbReference type="PANTHER" id="PTHR36433">
    <property type="entry name" value="HYPOTHETICAL CYTOSOLIC PROTEIN"/>
    <property type="match status" value="1"/>
</dbReference>
<dbReference type="SUPFAM" id="SSF159121">
    <property type="entry name" value="BC4932-like"/>
    <property type="match status" value="1"/>
</dbReference>
<protein>
    <recommendedName>
        <fullName evidence="3">YxeA family protein</fullName>
    </recommendedName>
</protein>
<evidence type="ECO:0000313" key="2">
    <source>
        <dbReference type="Proteomes" id="UP000095256"/>
    </source>
</evidence>
<sequence length="119" mass="13754">MKKILYFLIPFLLLSGGVWFGYNYYYGGTDYYTKIVTPGEVSTEVLDSGEKVTKYNYTQTAYSAKGKKTTQEMNEFRDKPLKMNAFIKLKVNDRKGIISWEEVQENEVPAKALEPLNKE</sequence>
<evidence type="ECO:0008006" key="3">
    <source>
        <dbReference type="Google" id="ProtNLM"/>
    </source>
</evidence>
<dbReference type="NCBIfam" id="TIGR01655">
    <property type="entry name" value="yxeA_fam"/>
    <property type="match status" value="1"/>
</dbReference>
<accession>A0A1E5KXT3</accession>